<evidence type="ECO:0000313" key="10">
    <source>
        <dbReference type="EMBL" id="OGG93642.1"/>
    </source>
</evidence>
<feature type="modified residue" description="N6-(pyridoxal phosphate)lysine" evidence="9">
    <location>
        <position position="269"/>
    </location>
</feature>
<dbReference type="PANTHER" id="PTHR42684:SF3">
    <property type="entry name" value="ADENOSYLMETHIONINE-8-AMINO-7-OXONONANOATE AMINOTRANSFERASE"/>
    <property type="match status" value="1"/>
</dbReference>
<evidence type="ECO:0000256" key="4">
    <source>
        <dbReference type="ARBA" id="ARBA00022679"/>
    </source>
</evidence>
<comment type="similarity">
    <text evidence="9">Belongs to the class-III pyridoxal-phosphate-dependent aminotransferase family. BioA subfamily.</text>
</comment>
<proteinExistence type="inferred from homology"/>
<feature type="binding site" evidence="9">
    <location>
        <position position="269"/>
    </location>
    <ligand>
        <name>substrate</name>
    </ligand>
</feature>
<keyword evidence="3 9" id="KW-0032">Aminotransferase</keyword>
<feature type="binding site" evidence="9">
    <location>
        <position position="136"/>
    </location>
    <ligand>
        <name>substrate</name>
    </ligand>
</feature>
<evidence type="ECO:0000256" key="2">
    <source>
        <dbReference type="ARBA" id="ARBA00005063"/>
    </source>
</evidence>
<dbReference type="GO" id="GO:0004015">
    <property type="term" value="F:adenosylmethionine-8-amino-7-oxononanoate transaminase activity"/>
    <property type="evidence" value="ECO:0007669"/>
    <property type="project" value="UniProtKB-UniRule"/>
</dbReference>
<dbReference type="NCBIfam" id="NF004624">
    <property type="entry name" value="PRK05964.1"/>
    <property type="match status" value="1"/>
</dbReference>
<comment type="caution">
    <text evidence="10">The sequence shown here is derived from an EMBL/GenBank/DDBJ whole genome shotgun (WGS) entry which is preliminary data.</text>
</comment>
<dbReference type="CDD" id="cd00610">
    <property type="entry name" value="OAT_like"/>
    <property type="match status" value="1"/>
</dbReference>
<evidence type="ECO:0000256" key="6">
    <source>
        <dbReference type="ARBA" id="ARBA00022756"/>
    </source>
</evidence>
<comment type="function">
    <text evidence="9">Catalyzes the transfer of the alpha-amino group from S-adenosyl-L-methionine (SAM) to 7-keto-8-aminopelargonic acid (KAPA) to form 7,8-diaminopelargonic acid (DAPA). It is the only aminotransferase known to utilize SAM as an amino donor.</text>
</comment>
<organism evidence="10 11">
    <name type="scientific">Candidatus Lambdaproteobacteria bacterium RIFOXYD2_FULL_50_16</name>
    <dbReference type="NCBI Taxonomy" id="1817772"/>
    <lineage>
        <taxon>Bacteria</taxon>
        <taxon>Pseudomonadati</taxon>
        <taxon>Pseudomonadota</taxon>
        <taxon>Candidatus Lambdaproteobacteria</taxon>
    </lineage>
</organism>
<dbReference type="InterPro" id="IPR015424">
    <property type="entry name" value="PyrdxlP-dep_Trfase"/>
</dbReference>
<gene>
    <name evidence="9" type="primary">bioA</name>
    <name evidence="10" type="ORF">A2527_11000</name>
</gene>
<accession>A0A1F6G6A6</accession>
<name>A0A1F6G6A6_9PROT</name>
<keyword evidence="5 9" id="KW-0949">S-adenosyl-L-methionine</keyword>
<comment type="catalytic activity">
    <reaction evidence="8 9">
        <text>(8S)-8-amino-7-oxononanoate + S-adenosyl-L-methionine = S-adenosyl-4-methylsulfanyl-2-oxobutanoate + (7R,8S)-7,8-diammoniononanoate</text>
        <dbReference type="Rhea" id="RHEA:16861"/>
        <dbReference type="ChEBI" id="CHEBI:16490"/>
        <dbReference type="ChEBI" id="CHEBI:59789"/>
        <dbReference type="ChEBI" id="CHEBI:149468"/>
        <dbReference type="ChEBI" id="CHEBI:149469"/>
        <dbReference type="EC" id="2.6.1.62"/>
    </reaction>
</comment>
<feature type="binding site" evidence="9">
    <location>
        <position position="43"/>
    </location>
    <ligand>
        <name>substrate</name>
    </ligand>
</feature>
<dbReference type="EMBL" id="MFNE01000046">
    <property type="protein sequence ID" value="OGG93642.1"/>
    <property type="molecule type" value="Genomic_DNA"/>
</dbReference>
<dbReference type="GO" id="GO:0004141">
    <property type="term" value="F:dethiobiotin synthase activity"/>
    <property type="evidence" value="ECO:0007669"/>
    <property type="project" value="TreeGrafter"/>
</dbReference>
<keyword evidence="4 9" id="KW-0808">Transferase</keyword>
<reference evidence="10 11" key="1">
    <citation type="journal article" date="2016" name="Nat. Commun.">
        <title>Thousands of microbial genomes shed light on interconnected biogeochemical processes in an aquifer system.</title>
        <authorList>
            <person name="Anantharaman K."/>
            <person name="Brown C.T."/>
            <person name="Hug L.A."/>
            <person name="Sharon I."/>
            <person name="Castelle C.J."/>
            <person name="Probst A.J."/>
            <person name="Thomas B.C."/>
            <person name="Singh A."/>
            <person name="Wilkins M.J."/>
            <person name="Karaoz U."/>
            <person name="Brodie E.L."/>
            <person name="Williams K.H."/>
            <person name="Hubbard S.S."/>
            <person name="Banfield J.F."/>
        </authorList>
    </citation>
    <scope>NUCLEOTIDE SEQUENCE [LARGE SCALE GENOMIC DNA]</scope>
</reference>
<comment type="pathway">
    <text evidence="2 9">Cofactor biosynthesis; biotin biosynthesis; 7,8-diaminononanoate from 8-amino-7-oxononanoate (SAM route): step 1/1.</text>
</comment>
<dbReference type="HAMAP" id="MF_00834">
    <property type="entry name" value="BioA"/>
    <property type="match status" value="1"/>
</dbReference>
<dbReference type="InterPro" id="IPR015421">
    <property type="entry name" value="PyrdxlP-dep_Trfase_major"/>
</dbReference>
<dbReference type="PANTHER" id="PTHR42684">
    <property type="entry name" value="ADENOSYLMETHIONINE-8-AMINO-7-OXONONANOATE AMINOTRANSFERASE"/>
    <property type="match status" value="1"/>
</dbReference>
<evidence type="ECO:0000256" key="5">
    <source>
        <dbReference type="ARBA" id="ARBA00022691"/>
    </source>
</evidence>
<dbReference type="Proteomes" id="UP000178449">
    <property type="component" value="Unassembled WGS sequence"/>
</dbReference>
<dbReference type="Pfam" id="PF00202">
    <property type="entry name" value="Aminotran_3"/>
    <property type="match status" value="1"/>
</dbReference>
<evidence type="ECO:0000256" key="8">
    <source>
        <dbReference type="ARBA" id="ARBA00048449"/>
    </source>
</evidence>
<evidence type="ECO:0000256" key="7">
    <source>
        <dbReference type="ARBA" id="ARBA00022898"/>
    </source>
</evidence>
<dbReference type="InterPro" id="IPR015422">
    <property type="entry name" value="PyrdxlP-dep_Trfase_small"/>
</dbReference>
<dbReference type="UniPathway" id="UPA00078">
    <property type="reaction ID" value="UER00160"/>
</dbReference>
<dbReference type="PROSITE" id="PS00600">
    <property type="entry name" value="AA_TRANSFER_CLASS_3"/>
    <property type="match status" value="1"/>
</dbReference>
<evidence type="ECO:0000256" key="3">
    <source>
        <dbReference type="ARBA" id="ARBA00022576"/>
    </source>
</evidence>
<dbReference type="GO" id="GO:0005737">
    <property type="term" value="C:cytoplasm"/>
    <property type="evidence" value="ECO:0007669"/>
    <property type="project" value="UniProtKB-SubCell"/>
</dbReference>
<keyword evidence="6 9" id="KW-0093">Biotin biosynthesis</keyword>
<evidence type="ECO:0000313" key="11">
    <source>
        <dbReference type="Proteomes" id="UP000178449"/>
    </source>
</evidence>
<dbReference type="InterPro" id="IPR005814">
    <property type="entry name" value="Aminotrans_3"/>
</dbReference>
<dbReference type="EC" id="2.6.1.62" evidence="9"/>
<dbReference type="Gene3D" id="3.40.640.10">
    <property type="entry name" value="Type I PLP-dependent aspartate aminotransferase-like (Major domain)"/>
    <property type="match status" value="1"/>
</dbReference>
<dbReference type="AlphaFoldDB" id="A0A1F6G6A6"/>
<feature type="binding site" evidence="9">
    <location>
        <position position="240"/>
    </location>
    <ligand>
        <name>pyridoxal 5'-phosphate</name>
        <dbReference type="ChEBI" id="CHEBI:597326"/>
    </ligand>
</feature>
<protein>
    <recommendedName>
        <fullName evidence="9">Adenosylmethionine-8-amino-7-oxononanoate aminotransferase</fullName>
        <ecNumber evidence="9">2.6.1.62</ecNumber>
    </recommendedName>
    <alternativeName>
        <fullName evidence="9">7,8-diamino-pelargonic acid aminotransferase</fullName>
        <shortName evidence="9">DAPA AT</shortName>
        <shortName evidence="9">DAPA aminotransferase</shortName>
    </alternativeName>
    <alternativeName>
        <fullName evidence="9">7,8-diaminononanoate synthase</fullName>
        <shortName evidence="9">DANS</shortName>
    </alternativeName>
    <alternativeName>
        <fullName evidence="9">Diaminopelargonic acid synthase</fullName>
    </alternativeName>
</protein>
<dbReference type="Gene3D" id="3.90.1150.10">
    <property type="entry name" value="Aspartate Aminotransferase, domain 1"/>
    <property type="match status" value="1"/>
</dbReference>
<comment type="subunit">
    <text evidence="9">Homodimer.</text>
</comment>
<feature type="site" description="Participates in the substrate recognition with KAPA and in a stacking interaction with the adenine ring of SAM" evidence="9">
    <location>
        <position position="8"/>
    </location>
</feature>
<sequence length="424" mass="46858">MSPHWMPFTQMKTAALPLEVVRGEGPYLELADGRRILDGISSWWVTLFGHGQPEIAKAIGNQAQRLEQVIAAGFTHPPAQELSERLVKLLPLGLEQVFYSDDGSTSVEVALKMAYQYWRNKKAKGRNQFLALKGGYHGDTLGAMSVSDPSLFSSVFIPLLFPVTRLDCPITFEGDLEVLHNEDLAIESAKAILEAQPEAFAAIIIEPLIQGAGGMRMYRPEFLRRLERLLLEYEVLIIFDEVMTGFGRTGELFGATKAGIHPDLICLSKGLTGGFLPLAATVATNKVFEAFLGQQGTQDDPTFYHGHSFTANPLGCAAALASLDLLAGTKVYKEMESWHQKGAHLLEGNPRLERFRHMGMVGAMDWHPTEGAAYNTVDQLKAAFLERGVLLRPLGQTLYVLPPLSISQAELLWIYKKIEEVMDC</sequence>
<dbReference type="SUPFAM" id="SSF53383">
    <property type="entry name" value="PLP-dependent transferases"/>
    <property type="match status" value="1"/>
</dbReference>
<dbReference type="GO" id="GO:0009102">
    <property type="term" value="P:biotin biosynthetic process"/>
    <property type="evidence" value="ECO:0007669"/>
    <property type="project" value="UniProtKB-UniRule"/>
</dbReference>
<dbReference type="FunFam" id="3.40.640.10:FF:000004">
    <property type="entry name" value="Acetylornithine aminotransferase"/>
    <property type="match status" value="1"/>
</dbReference>
<dbReference type="STRING" id="1817772.A2527_11000"/>
<evidence type="ECO:0000256" key="1">
    <source>
        <dbReference type="ARBA" id="ARBA00001933"/>
    </source>
</evidence>
<feature type="binding site" evidence="9">
    <location>
        <position position="306"/>
    </location>
    <ligand>
        <name>substrate</name>
    </ligand>
</feature>
<evidence type="ECO:0000256" key="9">
    <source>
        <dbReference type="HAMAP-Rule" id="MF_00834"/>
    </source>
</evidence>
<keyword evidence="7 9" id="KW-0663">Pyridoxal phosphate</keyword>
<comment type="cofactor">
    <cofactor evidence="1 9">
        <name>pyridoxal 5'-phosphate</name>
        <dbReference type="ChEBI" id="CHEBI:597326"/>
    </cofactor>
</comment>
<dbReference type="GO" id="GO:0030170">
    <property type="term" value="F:pyridoxal phosphate binding"/>
    <property type="evidence" value="ECO:0007669"/>
    <property type="project" value="UniProtKB-UniRule"/>
</dbReference>
<feature type="binding site" evidence="9">
    <location>
        <begin position="307"/>
        <end position="308"/>
    </location>
    <ligand>
        <name>pyridoxal 5'-phosphate</name>
        <dbReference type="ChEBI" id="CHEBI:597326"/>
    </ligand>
</feature>
<keyword evidence="9" id="KW-0963">Cytoplasm</keyword>
<dbReference type="NCBIfam" id="TIGR00508">
    <property type="entry name" value="bioA"/>
    <property type="match status" value="1"/>
</dbReference>
<feature type="binding site" evidence="9">
    <location>
        <position position="392"/>
    </location>
    <ligand>
        <name>substrate</name>
    </ligand>
</feature>
<comment type="subcellular location">
    <subcellularLocation>
        <location evidence="9">Cytoplasm</location>
    </subcellularLocation>
</comment>
<dbReference type="InterPro" id="IPR049704">
    <property type="entry name" value="Aminotrans_3_PPA_site"/>
</dbReference>
<dbReference type="InterPro" id="IPR005815">
    <property type="entry name" value="BioA"/>
</dbReference>
<feature type="binding site" evidence="9">
    <location>
        <begin position="103"/>
        <end position="104"/>
    </location>
    <ligand>
        <name>pyridoxal 5'-phosphate</name>
        <dbReference type="ChEBI" id="CHEBI:597326"/>
    </ligand>
</feature>